<dbReference type="EMBL" id="RSED01000022">
    <property type="protein sequence ID" value="RRS02466.1"/>
    <property type="molecule type" value="Genomic_DNA"/>
</dbReference>
<dbReference type="PROSITE" id="PS51257">
    <property type="entry name" value="PROKAR_LIPOPROTEIN"/>
    <property type="match status" value="1"/>
</dbReference>
<keyword evidence="2" id="KW-1185">Reference proteome</keyword>
<evidence type="ECO:0000313" key="2">
    <source>
        <dbReference type="Proteomes" id="UP000269265"/>
    </source>
</evidence>
<dbReference type="AlphaFoldDB" id="A0A3R8T959"/>
<dbReference type="RefSeq" id="WP_125245069.1">
    <property type="nucleotide sequence ID" value="NZ_RSED01000022.1"/>
</dbReference>
<organism evidence="1 2">
    <name type="scientific">Aquabacterium soli</name>
    <dbReference type="NCBI Taxonomy" id="2493092"/>
    <lineage>
        <taxon>Bacteria</taxon>
        <taxon>Pseudomonadati</taxon>
        <taxon>Pseudomonadota</taxon>
        <taxon>Betaproteobacteria</taxon>
        <taxon>Burkholderiales</taxon>
        <taxon>Aquabacterium</taxon>
    </lineage>
</organism>
<sequence length="192" mass="21698">MPSPLSRRAVGRLLTIGAVAMLAACSSLNSMLAPSTVEITREELLKKLGQQFPLRNQILDVFEVTASAPRLTMQPDANRVLADIDLSATDRWFKRQYQGSLWMSFGLRYEPRDQTIRLANVTIDKVSMQGLPDSYQRQMTKLGGWLTEDRLQDYVVHRFTPEELRRADEHGLTVADIKITQRGLAIKLAPKS</sequence>
<proteinExistence type="predicted"/>
<gene>
    <name evidence="1" type="ORF">EIP75_20570</name>
</gene>
<dbReference type="OrthoDB" id="8895166at2"/>
<name>A0A3R8T959_9BURK</name>
<dbReference type="Gene3D" id="3.15.10.40">
    <property type="entry name" value="Uncharacterised protein PF07273, DUF1439"/>
    <property type="match status" value="1"/>
</dbReference>
<dbReference type="Proteomes" id="UP000269265">
    <property type="component" value="Unassembled WGS sequence"/>
</dbReference>
<accession>A0A3R8T959</accession>
<evidence type="ECO:0000313" key="1">
    <source>
        <dbReference type="EMBL" id="RRS02466.1"/>
    </source>
</evidence>
<reference evidence="1 2" key="1">
    <citation type="submission" date="2018-12" db="EMBL/GenBank/DDBJ databases">
        <title>The whole draft genome of Aquabacterium sp. SJQ9.</title>
        <authorList>
            <person name="Sun L."/>
            <person name="Gao X."/>
            <person name="Chen W."/>
            <person name="Huang K."/>
        </authorList>
    </citation>
    <scope>NUCLEOTIDE SEQUENCE [LARGE SCALE GENOMIC DNA]</scope>
    <source>
        <strain evidence="1 2">SJQ9</strain>
    </source>
</reference>
<protein>
    <submittedName>
        <fullName evidence="1">DUF1439 domain-containing protein</fullName>
    </submittedName>
</protein>
<comment type="caution">
    <text evidence="1">The sequence shown here is derived from an EMBL/GenBank/DDBJ whole genome shotgun (WGS) entry which is preliminary data.</text>
</comment>